<dbReference type="Ensembl" id="ENSAMXT00000006682.2">
    <property type="protein sequence ID" value="ENSAMXP00000006682.2"/>
    <property type="gene ID" value="ENSAMXG00000006513.2"/>
</dbReference>
<dbReference type="HOGENOM" id="CLU_094632_0_0_1"/>
<dbReference type="AlphaFoldDB" id="W5KGH0"/>
<evidence type="ECO:0000256" key="5">
    <source>
        <dbReference type="ARBA" id="ARBA00022525"/>
    </source>
</evidence>
<dbReference type="GO" id="GO:1902036">
    <property type="term" value="P:regulation of hematopoietic stem cell differentiation"/>
    <property type="evidence" value="ECO:0007669"/>
    <property type="project" value="Ensembl"/>
</dbReference>
<accession>W5KGH0</accession>
<comment type="similarity">
    <text evidence="4">Belongs to the POMC family.</text>
</comment>
<dbReference type="Pfam" id="PF00976">
    <property type="entry name" value="ACTH_domain"/>
    <property type="match status" value="2"/>
</dbReference>
<dbReference type="InParanoid" id="W5KGH0"/>
<dbReference type="PANTHER" id="PTHR11416">
    <property type="entry name" value="PRO-OPIOMELANOCORTIN"/>
    <property type="match status" value="1"/>
</dbReference>
<evidence type="ECO:0000256" key="7">
    <source>
        <dbReference type="ARBA" id="ARBA00022702"/>
    </source>
</evidence>
<organism evidence="12 13">
    <name type="scientific">Astyanax mexicanus</name>
    <name type="common">Blind cave fish</name>
    <name type="synonym">Astyanax fasciatus mexicanus</name>
    <dbReference type="NCBI Taxonomy" id="7994"/>
    <lineage>
        <taxon>Eukaryota</taxon>
        <taxon>Metazoa</taxon>
        <taxon>Chordata</taxon>
        <taxon>Craniata</taxon>
        <taxon>Vertebrata</taxon>
        <taxon>Euteleostomi</taxon>
        <taxon>Actinopterygii</taxon>
        <taxon>Neopterygii</taxon>
        <taxon>Teleostei</taxon>
        <taxon>Ostariophysi</taxon>
        <taxon>Characiformes</taxon>
        <taxon>Characoidei</taxon>
        <taxon>Acestrorhamphidae</taxon>
        <taxon>Acestrorhamphinae</taxon>
        <taxon>Astyanax</taxon>
    </lineage>
</organism>
<keyword evidence="13" id="KW-1185">Reference proteome</keyword>
<dbReference type="SMART" id="SM01365">
    <property type="entry name" value="Op_neuropeptide"/>
    <property type="match status" value="1"/>
</dbReference>
<evidence type="ECO:0000256" key="6">
    <source>
        <dbReference type="ARBA" id="ARBA00022685"/>
    </source>
</evidence>
<dbReference type="InterPro" id="IPR013531">
    <property type="entry name" value="Mcrtin_ACTH_cent"/>
</dbReference>
<evidence type="ECO:0000259" key="11">
    <source>
        <dbReference type="SMART" id="SM01365"/>
    </source>
</evidence>
<reference evidence="13" key="1">
    <citation type="submission" date="2013-03" db="EMBL/GenBank/DDBJ databases">
        <authorList>
            <person name="Jeffery W."/>
            <person name="Warren W."/>
            <person name="Wilson R.K."/>
        </authorList>
    </citation>
    <scope>NUCLEOTIDE SEQUENCE</scope>
    <source>
        <strain evidence="13">female</strain>
    </source>
</reference>
<evidence type="ECO:0000256" key="8">
    <source>
        <dbReference type="ARBA" id="ARBA00023205"/>
    </source>
</evidence>
<dbReference type="GO" id="GO:0005576">
    <property type="term" value="C:extracellular region"/>
    <property type="evidence" value="ECO:0007669"/>
    <property type="project" value="UniProtKB-SubCell"/>
</dbReference>
<dbReference type="eggNOG" id="ENOG502RZNY">
    <property type="taxonomic scope" value="Eukaryota"/>
</dbReference>
<evidence type="ECO:0000313" key="12">
    <source>
        <dbReference type="Ensembl" id="ENSAMXP00000006682.2"/>
    </source>
</evidence>
<reference evidence="12" key="3">
    <citation type="submission" date="2025-08" db="UniProtKB">
        <authorList>
            <consortium name="Ensembl"/>
        </authorList>
    </citation>
    <scope>IDENTIFICATION</scope>
</reference>
<dbReference type="Proteomes" id="UP000018467">
    <property type="component" value="Unassembled WGS sequence"/>
</dbReference>
<evidence type="ECO:0000256" key="1">
    <source>
        <dbReference type="ARBA" id="ARBA00002965"/>
    </source>
</evidence>
<feature type="domain" description="Opiodes neuropeptide" evidence="11">
    <location>
        <begin position="208"/>
        <end position="236"/>
    </location>
</feature>
<feature type="compositionally biased region" description="Polar residues" evidence="9">
    <location>
        <begin position="160"/>
        <end position="169"/>
    </location>
</feature>
<evidence type="ECO:0000313" key="13">
    <source>
        <dbReference type="Proteomes" id="UP000018467"/>
    </source>
</evidence>
<dbReference type="PANTHER" id="PTHR11416:SF7">
    <property type="entry name" value="PRO-OPIOMELANOCORTIN"/>
    <property type="match status" value="1"/>
</dbReference>
<protein>
    <submittedName>
        <fullName evidence="12">Proopiomelanocortin b</fullName>
    </submittedName>
</protein>
<dbReference type="InterPro" id="IPR050878">
    <property type="entry name" value="POMC-derived_peptides"/>
</dbReference>
<feature type="region of interest" description="Disordered" evidence="9">
    <location>
        <begin position="141"/>
        <end position="191"/>
    </location>
</feature>
<dbReference type="GO" id="GO:0005184">
    <property type="term" value="F:neuropeptide hormone activity"/>
    <property type="evidence" value="ECO:0007669"/>
    <property type="project" value="TreeGrafter"/>
</dbReference>
<comment type="function">
    <text evidence="1">Stimulates the adrenal glands to release cortisol.</text>
</comment>
<evidence type="ECO:0000259" key="10">
    <source>
        <dbReference type="SMART" id="SM01363"/>
    </source>
</evidence>
<evidence type="ECO:0000256" key="2">
    <source>
        <dbReference type="ARBA" id="ARBA00003192"/>
    </source>
</evidence>
<name>W5KGH0_ASTMX</name>
<dbReference type="PRINTS" id="PR00383">
    <property type="entry name" value="MELANOCORTIN"/>
</dbReference>
<sequence length="236" mass="27178">MLLQRFELIVTSVYLFITHWLKMQGLSWLLAAAALCACGLEVDGQCRDITDCADLDSQEKIMTEHLIYVNLVFVSLPNQQQTTAEEVEKESLSLGALLSSLVQDNDLQGKRSYTGPFRTDDRRSYSMEHFRWGKPMGRKRRPVKVYTGTSDEEISEEQSLETQLAPQTRRQLDSREDRGPGQKKNANNTEKYRMKHFRWDAPPAPKRYGGFMKPWSEKSSKPFITLLRNIIVKDGQ</sequence>
<dbReference type="SMART" id="SM01363">
    <property type="entry name" value="ACTH_domain"/>
    <property type="match status" value="2"/>
</dbReference>
<keyword evidence="5" id="KW-0964">Secreted</keyword>
<proteinExistence type="inferred from homology"/>
<dbReference type="GeneTree" id="ENSGT00390000016811"/>
<dbReference type="InterPro" id="IPR001941">
    <property type="entry name" value="PMOC"/>
</dbReference>
<keyword evidence="6" id="KW-0165">Cleavage on pair of basic residues</keyword>
<reference evidence="12" key="4">
    <citation type="submission" date="2025-09" db="UniProtKB">
        <authorList>
            <consortium name="Ensembl"/>
        </authorList>
    </citation>
    <scope>IDENTIFICATION</scope>
</reference>
<comment type="function">
    <text evidence="2">Endogenous opiate.</text>
</comment>
<dbReference type="Bgee" id="ENSAMXG00000006513">
    <property type="expression patterns" value="Expressed in testis and 3 other cell types or tissues"/>
</dbReference>
<feature type="compositionally biased region" description="Basic and acidic residues" evidence="9">
    <location>
        <begin position="170"/>
        <end position="180"/>
    </location>
</feature>
<dbReference type="STRING" id="7994.ENSAMXP00000006682"/>
<keyword evidence="8" id="KW-0257">Endorphin</keyword>
<feature type="domain" description="Pro-opiomelanocortin/corticotropin ACTH central region" evidence="10">
    <location>
        <begin position="124"/>
        <end position="162"/>
    </location>
</feature>
<evidence type="ECO:0000256" key="9">
    <source>
        <dbReference type="SAM" id="MobiDB-lite"/>
    </source>
</evidence>
<dbReference type="Pfam" id="PF08035">
    <property type="entry name" value="Op_neuropeptide"/>
    <property type="match status" value="1"/>
</dbReference>
<evidence type="ECO:0000256" key="4">
    <source>
        <dbReference type="ARBA" id="ARBA00005832"/>
    </source>
</evidence>
<keyword evidence="7" id="KW-0372">Hormone</keyword>
<comment type="subcellular location">
    <subcellularLocation>
        <location evidence="3">Secreted</location>
    </subcellularLocation>
</comment>
<dbReference type="GO" id="GO:0007218">
    <property type="term" value="P:neuropeptide signaling pathway"/>
    <property type="evidence" value="ECO:0007669"/>
    <property type="project" value="UniProtKB-KW"/>
</dbReference>
<evidence type="ECO:0000256" key="3">
    <source>
        <dbReference type="ARBA" id="ARBA00004613"/>
    </source>
</evidence>
<feature type="compositionally biased region" description="Acidic residues" evidence="9">
    <location>
        <begin position="150"/>
        <end position="159"/>
    </location>
</feature>
<dbReference type="InterPro" id="IPR013532">
    <property type="entry name" value="Opioid_neuropept"/>
</dbReference>
<feature type="domain" description="Pro-opiomelanocortin/corticotropin ACTH central region" evidence="10">
    <location>
        <begin position="191"/>
        <end position="227"/>
    </location>
</feature>
<reference evidence="13" key="2">
    <citation type="journal article" date="2014" name="Nat. Commun.">
        <title>The cavefish genome reveals candidate genes for eye loss.</title>
        <authorList>
            <person name="McGaugh S.E."/>
            <person name="Gross J.B."/>
            <person name="Aken B."/>
            <person name="Blin M."/>
            <person name="Borowsky R."/>
            <person name="Chalopin D."/>
            <person name="Hinaux H."/>
            <person name="Jeffery W.R."/>
            <person name="Keene A."/>
            <person name="Ma L."/>
            <person name="Minx P."/>
            <person name="Murphy D."/>
            <person name="O'Quin K.E."/>
            <person name="Retaux S."/>
            <person name="Rohner N."/>
            <person name="Searle S.M."/>
            <person name="Stahl B.A."/>
            <person name="Tabin C."/>
            <person name="Volff J.N."/>
            <person name="Yoshizawa M."/>
            <person name="Warren W.C."/>
        </authorList>
    </citation>
    <scope>NUCLEOTIDE SEQUENCE [LARGE SCALE GENOMIC DNA]</scope>
    <source>
        <strain evidence="13">female</strain>
    </source>
</reference>